<keyword evidence="4" id="KW-0498">Mitosis</keyword>
<dbReference type="GO" id="GO:0004386">
    <property type="term" value="F:helicase activity"/>
    <property type="evidence" value="ECO:0007669"/>
    <property type="project" value="UniProtKB-KW"/>
</dbReference>
<dbReference type="EMBL" id="KN754255">
    <property type="protein sequence ID" value="KIH49266.1"/>
    <property type="molecule type" value="Genomic_DNA"/>
</dbReference>
<dbReference type="InterPro" id="IPR050496">
    <property type="entry name" value="SNF2_RAD54_helicase_repair"/>
</dbReference>
<dbReference type="GO" id="GO:0015616">
    <property type="term" value="F:DNA translocase activity"/>
    <property type="evidence" value="ECO:0007669"/>
    <property type="project" value="TreeGrafter"/>
</dbReference>
<evidence type="ECO:0000256" key="3">
    <source>
        <dbReference type="ARBA" id="ARBA00022618"/>
    </source>
</evidence>
<feature type="non-terminal residue" evidence="10">
    <location>
        <position position="71"/>
    </location>
</feature>
<reference evidence="10 11" key="1">
    <citation type="submission" date="2013-12" db="EMBL/GenBank/DDBJ databases">
        <title>Draft genome of the parsitic nematode Ancylostoma duodenale.</title>
        <authorList>
            <person name="Mitreva M."/>
        </authorList>
    </citation>
    <scope>NUCLEOTIDE SEQUENCE [LARGE SCALE GENOMIC DNA]</scope>
    <source>
        <strain evidence="10 11">Zhejiang</strain>
    </source>
</reference>
<evidence type="ECO:0000313" key="11">
    <source>
        <dbReference type="Proteomes" id="UP000054047"/>
    </source>
</evidence>
<feature type="domain" description="Helicase C-terminal" evidence="9">
    <location>
        <begin position="24"/>
        <end position="58"/>
    </location>
</feature>
<dbReference type="PANTHER" id="PTHR45629">
    <property type="entry name" value="SNF2/RAD54 FAMILY MEMBER"/>
    <property type="match status" value="1"/>
</dbReference>
<dbReference type="GO" id="GO:0000724">
    <property type="term" value="P:double-strand break repair via homologous recombination"/>
    <property type="evidence" value="ECO:0007669"/>
    <property type="project" value="TreeGrafter"/>
</dbReference>
<dbReference type="InterPro" id="IPR049730">
    <property type="entry name" value="SNF2/RAD54-like_C"/>
</dbReference>
<sequence length="71" mass="8112">MQTHLGFKLNSDLTPLIEYLDRRGVGLNLIGASRLILFDSDWNPALDLQAMARIWRDGQTRACHIYRLVTA</sequence>
<dbReference type="PANTHER" id="PTHR45629:SF7">
    <property type="entry name" value="DNA EXCISION REPAIR PROTEIN ERCC-6-RELATED"/>
    <property type="match status" value="1"/>
</dbReference>
<keyword evidence="3" id="KW-0132">Cell division</keyword>
<proteinExistence type="predicted"/>
<dbReference type="GO" id="GO:0005634">
    <property type="term" value="C:nucleus"/>
    <property type="evidence" value="ECO:0007669"/>
    <property type="project" value="TreeGrafter"/>
</dbReference>
<dbReference type="GO" id="GO:0051301">
    <property type="term" value="P:cell division"/>
    <property type="evidence" value="ECO:0007669"/>
    <property type="project" value="UniProtKB-KW"/>
</dbReference>
<keyword evidence="5" id="KW-0378">Hydrolase</keyword>
<evidence type="ECO:0000256" key="4">
    <source>
        <dbReference type="ARBA" id="ARBA00022776"/>
    </source>
</evidence>
<evidence type="ECO:0000256" key="6">
    <source>
        <dbReference type="ARBA" id="ARBA00023306"/>
    </source>
</evidence>
<evidence type="ECO:0000256" key="2">
    <source>
        <dbReference type="ARBA" id="ARBA00015341"/>
    </source>
</evidence>
<evidence type="ECO:0000256" key="5">
    <source>
        <dbReference type="ARBA" id="ARBA00022801"/>
    </source>
</evidence>
<evidence type="ECO:0000313" key="10">
    <source>
        <dbReference type="EMBL" id="KIH49266.1"/>
    </source>
</evidence>
<dbReference type="InterPro" id="IPR001650">
    <property type="entry name" value="Helicase_C-like"/>
</dbReference>
<gene>
    <name evidence="10" type="ORF">ANCDUO_20660</name>
</gene>
<keyword evidence="6" id="KW-0131">Cell cycle</keyword>
<dbReference type="Proteomes" id="UP000054047">
    <property type="component" value="Unassembled WGS sequence"/>
</dbReference>
<protein>
    <recommendedName>
        <fullName evidence="2">DNA repair and recombination protein RAD54-like</fullName>
    </recommendedName>
    <alternativeName>
        <fullName evidence="8">Protein okra</fullName>
    </alternativeName>
</protein>
<dbReference type="GO" id="GO:0007131">
    <property type="term" value="P:reciprocal meiotic recombination"/>
    <property type="evidence" value="ECO:0007669"/>
    <property type="project" value="TreeGrafter"/>
</dbReference>
<keyword evidence="11" id="KW-1185">Reference proteome</keyword>
<evidence type="ECO:0000259" key="9">
    <source>
        <dbReference type="Pfam" id="PF00271"/>
    </source>
</evidence>
<dbReference type="InterPro" id="IPR027417">
    <property type="entry name" value="P-loop_NTPase"/>
</dbReference>
<evidence type="ECO:0000256" key="7">
    <source>
        <dbReference type="ARBA" id="ARBA00024776"/>
    </source>
</evidence>
<dbReference type="Gene3D" id="3.40.50.300">
    <property type="entry name" value="P-loop containing nucleotide triphosphate hydrolases"/>
    <property type="match status" value="1"/>
</dbReference>
<keyword evidence="10" id="KW-0547">Nucleotide-binding</keyword>
<organism evidence="10 11">
    <name type="scientific">Ancylostoma duodenale</name>
    <dbReference type="NCBI Taxonomy" id="51022"/>
    <lineage>
        <taxon>Eukaryota</taxon>
        <taxon>Metazoa</taxon>
        <taxon>Ecdysozoa</taxon>
        <taxon>Nematoda</taxon>
        <taxon>Chromadorea</taxon>
        <taxon>Rhabditida</taxon>
        <taxon>Rhabditina</taxon>
        <taxon>Rhabditomorpha</taxon>
        <taxon>Strongyloidea</taxon>
        <taxon>Ancylostomatidae</taxon>
        <taxon>Ancylostomatinae</taxon>
        <taxon>Ancylostoma</taxon>
    </lineage>
</organism>
<keyword evidence="10" id="KW-0067">ATP-binding</keyword>
<name>A0A0C2FWH6_9BILA</name>
<dbReference type="AlphaFoldDB" id="A0A0C2FWH6"/>
<dbReference type="GO" id="GO:0016787">
    <property type="term" value="F:hydrolase activity"/>
    <property type="evidence" value="ECO:0007669"/>
    <property type="project" value="UniProtKB-KW"/>
</dbReference>
<comment type="function">
    <text evidence="7">Involved in mitotic DNA repair and meiotic recombination. Functions in the recombinational DNA repair pathway. Essential for interhomolog gene conversion (GC), but may have a less important role in intersister GC than spn-A/Rad51. In the presence of DNA, spn-A/Rad51 enhances the ATPase activity of okr/Rad54.</text>
</comment>
<keyword evidence="10" id="KW-0347">Helicase</keyword>
<evidence type="ECO:0000256" key="1">
    <source>
        <dbReference type="ARBA" id="ARBA00011467"/>
    </source>
</evidence>
<dbReference type="CDD" id="cd18793">
    <property type="entry name" value="SF2_C_SNF"/>
    <property type="match status" value="1"/>
</dbReference>
<comment type="subunit">
    <text evidence="1">Interacts (via N-terminus) with spn-A/Rad51.</text>
</comment>
<evidence type="ECO:0000256" key="8">
    <source>
        <dbReference type="ARBA" id="ARBA00029956"/>
    </source>
</evidence>
<dbReference type="Pfam" id="PF00271">
    <property type="entry name" value="Helicase_C"/>
    <property type="match status" value="1"/>
</dbReference>
<dbReference type="OrthoDB" id="448448at2759"/>
<dbReference type="SUPFAM" id="SSF52540">
    <property type="entry name" value="P-loop containing nucleoside triphosphate hydrolases"/>
    <property type="match status" value="1"/>
</dbReference>
<accession>A0A0C2FWH6</accession>